<dbReference type="CDD" id="cd16100">
    <property type="entry name" value="ARID"/>
    <property type="match status" value="1"/>
</dbReference>
<dbReference type="RefSeq" id="XP_022775303.1">
    <property type="nucleotide sequence ID" value="XM_022919568.1"/>
</dbReference>
<dbReference type="Proteomes" id="UP000515121">
    <property type="component" value="Unplaced"/>
</dbReference>
<evidence type="ECO:0000256" key="1">
    <source>
        <dbReference type="ARBA" id="ARBA00023015"/>
    </source>
</evidence>
<accession>A0A6P6BDU9</accession>
<proteinExistence type="inferred from homology"/>
<gene>
    <name evidence="12" type="primary">LOC111316933</name>
</gene>
<dbReference type="Gene3D" id="2.60.40.790">
    <property type="match status" value="1"/>
</dbReference>
<dbReference type="AlphaFoldDB" id="A0A6P6BDU9"/>
<evidence type="ECO:0000256" key="5">
    <source>
        <dbReference type="PROSITE-ProRule" id="PRU00285"/>
    </source>
</evidence>
<feature type="region of interest" description="Disordered" evidence="7">
    <location>
        <begin position="62"/>
        <end position="160"/>
    </location>
</feature>
<dbReference type="SUPFAM" id="SSF49764">
    <property type="entry name" value="HSP20-like chaperones"/>
    <property type="match status" value="1"/>
</dbReference>
<dbReference type="InterPro" id="IPR001606">
    <property type="entry name" value="ARID_dom"/>
</dbReference>
<dbReference type="PANTHER" id="PTHR15348">
    <property type="entry name" value="AT-RICH INTERACTIVE DOMAIN-CONTAINING PROTEIN ARID DOMAIN- CONTAINING PROTEIN DEAD RINGER PROTEIN B-CELL REGULATOR OF IGH TRANSCRIPTION BRIGHT"/>
    <property type="match status" value="1"/>
</dbReference>
<evidence type="ECO:0000256" key="7">
    <source>
        <dbReference type="SAM" id="MobiDB-lite"/>
    </source>
</evidence>
<comment type="similarity">
    <text evidence="5 6">Belongs to the small heat shock protein (HSP20) family.</text>
</comment>
<dbReference type="PROSITE" id="PS51011">
    <property type="entry name" value="ARID"/>
    <property type="match status" value="1"/>
</dbReference>
<feature type="compositionally biased region" description="Polar residues" evidence="7">
    <location>
        <begin position="62"/>
        <end position="71"/>
    </location>
</feature>
<dbReference type="InterPro" id="IPR036431">
    <property type="entry name" value="ARID_dom_sf"/>
</dbReference>
<dbReference type="KEGG" id="dzi:111316933"/>
<sequence length="478" mass="53179">ELRRGCSLLIVLHCLFLTQSPNDNPLLRFFTADCRICISKMEDTEMLEQQLPEASQVNLVDTGVQQQQSSHLTEDHHTTETRHSPDSGTADDNTLTLPTDVNMSDNPALPDKPDNKSSNDPNTNSCDASPGQLLEKKNNAESVPLPCPESFTPKSGPEHVEKSKSWLLDPEMGEADEAGTQEERAAFMKELESFYKDRSLEFKPPKFYGEPLNCLKLWRAVIKLGGYEVVTASKLWRQVGESFHPPKTCTTVSWTFRIFYEKALLEYEKYKRESGEIQLPASSLPLPSGEKESSGYLASASGRARRDAAARAMQGWHAQRSVGYGEITEPIVKDKSLSSTSKREKHLKNIGLQKQKTPISIELAAKSAHEPNKQLATEVVDVGSPADWVKINVRESKDCFEVYALVPGLLREEVRVQSDPAGRLVITGQPEQVDNPWGITPFKKVVTLPARIDPLQTSAVVSLHGRLFVRVPFEQGSV</sequence>
<evidence type="ECO:0000313" key="12">
    <source>
        <dbReference type="RefSeq" id="XP_022775303.1"/>
    </source>
</evidence>
<feature type="compositionally biased region" description="Polar residues" evidence="7">
    <location>
        <begin position="86"/>
        <end position="105"/>
    </location>
</feature>
<dbReference type="SMART" id="SM01014">
    <property type="entry name" value="ARID"/>
    <property type="match status" value="1"/>
</dbReference>
<evidence type="ECO:0000256" key="6">
    <source>
        <dbReference type="RuleBase" id="RU003616"/>
    </source>
</evidence>
<dbReference type="Pfam" id="PF01388">
    <property type="entry name" value="ARID"/>
    <property type="match status" value="1"/>
</dbReference>
<keyword evidence="11" id="KW-1185">Reference proteome</keyword>
<keyword evidence="1" id="KW-0805">Transcription regulation</keyword>
<evidence type="ECO:0000256" key="4">
    <source>
        <dbReference type="ARBA" id="ARBA00023242"/>
    </source>
</evidence>
<dbReference type="FunFam" id="2.60.40.790:FF:000014">
    <property type="entry name" value="AT-rich interactive domain-containing protein 3"/>
    <property type="match status" value="1"/>
</dbReference>
<feature type="domain" description="ARID" evidence="10">
    <location>
        <begin position="181"/>
        <end position="272"/>
    </location>
</feature>
<dbReference type="SMART" id="SM00501">
    <property type="entry name" value="BRIGHT"/>
    <property type="match status" value="1"/>
</dbReference>
<dbReference type="GeneID" id="111316933"/>
<evidence type="ECO:0000259" key="9">
    <source>
        <dbReference type="PROSITE" id="PS01031"/>
    </source>
</evidence>
<dbReference type="CDD" id="cd06464">
    <property type="entry name" value="ACD_sHsps-like"/>
    <property type="match status" value="1"/>
</dbReference>
<dbReference type="Pfam" id="PF00011">
    <property type="entry name" value="HSP20"/>
    <property type="match status" value="1"/>
</dbReference>
<dbReference type="PROSITE" id="PS01031">
    <property type="entry name" value="SHSP"/>
    <property type="match status" value="1"/>
</dbReference>
<feature type="domain" description="SHSP" evidence="9">
    <location>
        <begin position="377"/>
        <end position="478"/>
    </location>
</feature>
<feature type="chain" id="PRO_5027952206" evidence="8">
    <location>
        <begin position="21"/>
        <end position="478"/>
    </location>
</feature>
<dbReference type="Gene3D" id="1.10.150.60">
    <property type="entry name" value="ARID DNA-binding domain"/>
    <property type="match status" value="1"/>
</dbReference>
<evidence type="ECO:0000256" key="8">
    <source>
        <dbReference type="SAM" id="SignalP"/>
    </source>
</evidence>
<evidence type="ECO:0000256" key="3">
    <source>
        <dbReference type="ARBA" id="ARBA00023163"/>
    </source>
</evidence>
<keyword evidence="3" id="KW-0804">Transcription</keyword>
<evidence type="ECO:0000256" key="2">
    <source>
        <dbReference type="ARBA" id="ARBA00023125"/>
    </source>
</evidence>
<dbReference type="InterPro" id="IPR045147">
    <property type="entry name" value="ARI3A/B/C"/>
</dbReference>
<organism evidence="11 12">
    <name type="scientific">Durio zibethinus</name>
    <name type="common">Durian</name>
    <dbReference type="NCBI Taxonomy" id="66656"/>
    <lineage>
        <taxon>Eukaryota</taxon>
        <taxon>Viridiplantae</taxon>
        <taxon>Streptophyta</taxon>
        <taxon>Embryophyta</taxon>
        <taxon>Tracheophyta</taxon>
        <taxon>Spermatophyta</taxon>
        <taxon>Magnoliopsida</taxon>
        <taxon>eudicotyledons</taxon>
        <taxon>Gunneridae</taxon>
        <taxon>Pentapetalae</taxon>
        <taxon>rosids</taxon>
        <taxon>malvids</taxon>
        <taxon>Malvales</taxon>
        <taxon>Malvaceae</taxon>
        <taxon>Helicteroideae</taxon>
        <taxon>Durio</taxon>
    </lineage>
</organism>
<evidence type="ECO:0000313" key="11">
    <source>
        <dbReference type="Proteomes" id="UP000515121"/>
    </source>
</evidence>
<name>A0A6P6BDU9_DURZI</name>
<keyword evidence="2" id="KW-0238">DNA-binding</keyword>
<dbReference type="SUPFAM" id="SSF46774">
    <property type="entry name" value="ARID-like"/>
    <property type="match status" value="1"/>
</dbReference>
<feature type="signal peptide" evidence="8">
    <location>
        <begin position="1"/>
        <end position="20"/>
    </location>
</feature>
<dbReference type="GO" id="GO:0003677">
    <property type="term" value="F:DNA binding"/>
    <property type="evidence" value="ECO:0007669"/>
    <property type="project" value="UniProtKB-KW"/>
</dbReference>
<feature type="non-terminal residue" evidence="12">
    <location>
        <position position="1"/>
    </location>
</feature>
<dbReference type="PANTHER" id="PTHR15348:SF17">
    <property type="entry name" value="AT-RICH INTERACTIVE DOMAIN-CONTAINING PROTEIN 5"/>
    <property type="match status" value="1"/>
</dbReference>
<feature type="compositionally biased region" description="Polar residues" evidence="7">
    <location>
        <begin position="118"/>
        <end position="127"/>
    </location>
</feature>
<dbReference type="GO" id="GO:0006357">
    <property type="term" value="P:regulation of transcription by RNA polymerase II"/>
    <property type="evidence" value="ECO:0007669"/>
    <property type="project" value="InterPro"/>
</dbReference>
<dbReference type="InterPro" id="IPR008978">
    <property type="entry name" value="HSP20-like_chaperone"/>
</dbReference>
<keyword evidence="8" id="KW-0732">Signal</keyword>
<keyword evidence="4" id="KW-0539">Nucleus</keyword>
<feature type="compositionally biased region" description="Basic and acidic residues" evidence="7">
    <location>
        <begin position="72"/>
        <end position="85"/>
    </location>
</feature>
<evidence type="ECO:0000259" key="10">
    <source>
        <dbReference type="PROSITE" id="PS51011"/>
    </source>
</evidence>
<dbReference type="OrthoDB" id="338531at2759"/>
<dbReference type="GO" id="GO:0005634">
    <property type="term" value="C:nucleus"/>
    <property type="evidence" value="ECO:0007669"/>
    <property type="project" value="TreeGrafter"/>
</dbReference>
<dbReference type="InterPro" id="IPR002068">
    <property type="entry name" value="A-crystallin/Hsp20_dom"/>
</dbReference>
<protein>
    <submittedName>
        <fullName evidence="12">AT-rich interactive domain-containing protein 5-like</fullName>
    </submittedName>
</protein>
<dbReference type="FunFam" id="1.10.150.60:FF:000009">
    <property type="entry name" value="AT-rich interactive domain-containing protein 3"/>
    <property type="match status" value="1"/>
</dbReference>
<reference evidence="12" key="1">
    <citation type="submission" date="2025-08" db="UniProtKB">
        <authorList>
            <consortium name="RefSeq"/>
        </authorList>
    </citation>
    <scope>IDENTIFICATION</scope>
    <source>
        <tissue evidence="12">Fruit stalk</tissue>
    </source>
</reference>